<dbReference type="Pfam" id="PF00170">
    <property type="entry name" value="bZIP_1"/>
    <property type="match status" value="1"/>
</dbReference>
<feature type="region of interest" description="Disordered" evidence="9">
    <location>
        <begin position="1"/>
        <end position="25"/>
    </location>
</feature>
<protein>
    <recommendedName>
        <fullName evidence="11">BZIP domain-containing protein</fullName>
    </recommendedName>
</protein>
<keyword evidence="4" id="KW-0238">DNA-binding</keyword>
<dbReference type="SMART" id="SM00338">
    <property type="entry name" value="BRLZ"/>
    <property type="match status" value="1"/>
</dbReference>
<gene>
    <name evidence="12" type="ORF">M5K25_002582</name>
</gene>
<dbReference type="EMBL" id="JANQDX010000003">
    <property type="protein sequence ID" value="KAL0926360.1"/>
    <property type="molecule type" value="Genomic_DNA"/>
</dbReference>
<dbReference type="GO" id="GO:0003677">
    <property type="term" value="F:DNA binding"/>
    <property type="evidence" value="ECO:0007669"/>
    <property type="project" value="UniProtKB-KW"/>
</dbReference>
<dbReference type="InterPro" id="IPR004827">
    <property type="entry name" value="bZIP"/>
</dbReference>
<evidence type="ECO:0000256" key="3">
    <source>
        <dbReference type="ARBA" id="ARBA00023015"/>
    </source>
</evidence>
<evidence type="ECO:0000256" key="2">
    <source>
        <dbReference type="ARBA" id="ARBA00007163"/>
    </source>
</evidence>
<comment type="function">
    <text evidence="7">Transcription factor probably involved in vascular development and shoot tissue organization. Binds to the DNA sequence 5'-CCGAGTGTGCCCCTGG-3' present in the promoter region Box II of the phloem-specific rice tungro bacilliform virus (RTBV) promoter. May regulate tissue-specific expression of the RTBV promoter and virus replication.</text>
</comment>
<keyword evidence="10" id="KW-1133">Transmembrane helix</keyword>
<organism evidence="12 13">
    <name type="scientific">Dendrobium thyrsiflorum</name>
    <name type="common">Pinecone-like raceme dendrobium</name>
    <name type="synonym">Orchid</name>
    <dbReference type="NCBI Taxonomy" id="117978"/>
    <lineage>
        <taxon>Eukaryota</taxon>
        <taxon>Viridiplantae</taxon>
        <taxon>Streptophyta</taxon>
        <taxon>Embryophyta</taxon>
        <taxon>Tracheophyta</taxon>
        <taxon>Spermatophyta</taxon>
        <taxon>Magnoliopsida</taxon>
        <taxon>Liliopsida</taxon>
        <taxon>Asparagales</taxon>
        <taxon>Orchidaceae</taxon>
        <taxon>Epidendroideae</taxon>
        <taxon>Malaxideae</taxon>
        <taxon>Dendrobiinae</taxon>
        <taxon>Dendrobium</taxon>
    </lineage>
</organism>
<keyword evidence="6" id="KW-0539">Nucleus</keyword>
<evidence type="ECO:0000256" key="7">
    <source>
        <dbReference type="ARBA" id="ARBA00054342"/>
    </source>
</evidence>
<comment type="caution">
    <text evidence="12">The sequence shown here is derived from an EMBL/GenBank/DDBJ whole genome shotgun (WGS) entry which is preliminary data.</text>
</comment>
<evidence type="ECO:0000313" key="13">
    <source>
        <dbReference type="Proteomes" id="UP001552299"/>
    </source>
</evidence>
<dbReference type="AlphaFoldDB" id="A0ABD0VNL1"/>
<evidence type="ECO:0000256" key="8">
    <source>
        <dbReference type="SAM" id="Coils"/>
    </source>
</evidence>
<keyword evidence="5" id="KW-0804">Transcription</keyword>
<dbReference type="GO" id="GO:0005634">
    <property type="term" value="C:nucleus"/>
    <property type="evidence" value="ECO:0007669"/>
    <property type="project" value="UniProtKB-SubCell"/>
</dbReference>
<evidence type="ECO:0000313" key="12">
    <source>
        <dbReference type="EMBL" id="KAL0926360.1"/>
    </source>
</evidence>
<dbReference type="PANTHER" id="PTHR13690:SF103">
    <property type="entry name" value="BZIP TRANSCRIPTION FACTOR 18"/>
    <property type="match status" value="1"/>
</dbReference>
<name>A0ABD0VNL1_DENTH</name>
<dbReference type="InterPro" id="IPR044759">
    <property type="entry name" value="bZIP_RF2"/>
</dbReference>
<dbReference type="PANTHER" id="PTHR13690">
    <property type="entry name" value="TRANSCRIPTION FACTOR POSF21-RELATED"/>
    <property type="match status" value="1"/>
</dbReference>
<dbReference type="FunFam" id="1.20.5.170:FF:000009">
    <property type="entry name" value="probable transcription factor PosF21"/>
    <property type="match status" value="1"/>
</dbReference>
<dbReference type="PROSITE" id="PS50217">
    <property type="entry name" value="BZIP"/>
    <property type="match status" value="1"/>
</dbReference>
<dbReference type="SUPFAM" id="SSF57959">
    <property type="entry name" value="Leucine zipper domain"/>
    <property type="match status" value="1"/>
</dbReference>
<comment type="subcellular location">
    <subcellularLocation>
        <location evidence="1">Nucleus</location>
    </subcellularLocation>
</comment>
<evidence type="ECO:0000256" key="9">
    <source>
        <dbReference type="SAM" id="MobiDB-lite"/>
    </source>
</evidence>
<feature type="coiled-coil region" evidence="8">
    <location>
        <begin position="218"/>
        <end position="245"/>
    </location>
</feature>
<reference evidence="12 13" key="1">
    <citation type="journal article" date="2024" name="Plant Biotechnol. J.">
        <title>Dendrobium thyrsiflorum genome and its molecular insights into genes involved in important horticultural traits.</title>
        <authorList>
            <person name="Chen B."/>
            <person name="Wang J.Y."/>
            <person name="Zheng P.J."/>
            <person name="Li K.L."/>
            <person name="Liang Y.M."/>
            <person name="Chen X.F."/>
            <person name="Zhang C."/>
            <person name="Zhao X."/>
            <person name="He X."/>
            <person name="Zhang G.Q."/>
            <person name="Liu Z.J."/>
            <person name="Xu Q."/>
        </authorList>
    </citation>
    <scope>NUCLEOTIDE SEQUENCE [LARGE SCALE GENOMIC DNA]</scope>
    <source>
        <strain evidence="12">GZMU011</strain>
    </source>
</reference>
<dbReference type="Proteomes" id="UP001552299">
    <property type="component" value="Unassembled WGS sequence"/>
</dbReference>
<keyword evidence="10" id="KW-0472">Membrane</keyword>
<accession>A0ABD0VNL1</accession>
<evidence type="ECO:0000256" key="5">
    <source>
        <dbReference type="ARBA" id="ARBA00023163"/>
    </source>
</evidence>
<sequence>MQTNPIDPYQTSSSNTGQNPSFSRQVGTNALSSVLPPAVATGATSMLPSTMLVPIGSPLHRRARSEFALRIPEDFGLNSGDPMATGSFEEIGSEEDLFSTFMDIEKMGCKLEGSGSGSEDGVGQDRVAESSGGDQEPRTGNAGDGGSAATSRAKHRHSNSLDGSSVSSMAARKGEVMFGEILEAKKAMTAEQLAELAAIDPKRAKRILANRQSAARSKERKARYISDLERRVQTLQTEATTLSAQLTLFQIATGETSSTGEANEVGLSPLPFNPSFFPIPQPHTNFPLQSIQLPPPPSFHQPQLTTTNHPLLSYSHPLSDTIPHDHLGRLQRLDISRGPLIVKSESSTISARKKLSQTKPKTVLHAVGIIYTIFIYCITVDIFVHKLCLRHIVLLFSCFSTEFFVKVIVKLLWEK</sequence>
<proteinExistence type="inferred from homology"/>
<dbReference type="InterPro" id="IPR046347">
    <property type="entry name" value="bZIP_sf"/>
</dbReference>
<evidence type="ECO:0000256" key="1">
    <source>
        <dbReference type="ARBA" id="ARBA00004123"/>
    </source>
</evidence>
<keyword evidence="13" id="KW-1185">Reference proteome</keyword>
<evidence type="ECO:0000256" key="4">
    <source>
        <dbReference type="ARBA" id="ARBA00023125"/>
    </source>
</evidence>
<feature type="domain" description="BZIP" evidence="11">
    <location>
        <begin position="200"/>
        <end position="250"/>
    </location>
</feature>
<comment type="similarity">
    <text evidence="2">Belongs to the bZIP family.</text>
</comment>
<feature type="region of interest" description="Disordered" evidence="9">
    <location>
        <begin position="109"/>
        <end position="167"/>
    </location>
</feature>
<keyword evidence="10" id="KW-0812">Transmembrane</keyword>
<keyword evidence="8" id="KW-0175">Coiled coil</keyword>
<evidence type="ECO:0000259" key="11">
    <source>
        <dbReference type="PROSITE" id="PS50217"/>
    </source>
</evidence>
<evidence type="ECO:0000256" key="6">
    <source>
        <dbReference type="ARBA" id="ARBA00023242"/>
    </source>
</evidence>
<feature type="transmembrane region" description="Helical" evidence="10">
    <location>
        <begin position="363"/>
        <end position="384"/>
    </location>
</feature>
<dbReference type="CDD" id="cd14703">
    <property type="entry name" value="bZIP_plant_RF2"/>
    <property type="match status" value="1"/>
</dbReference>
<evidence type="ECO:0000256" key="10">
    <source>
        <dbReference type="SAM" id="Phobius"/>
    </source>
</evidence>
<keyword evidence="3" id="KW-0805">Transcription regulation</keyword>
<dbReference type="Gene3D" id="1.20.5.170">
    <property type="match status" value="1"/>
</dbReference>
<feature type="transmembrane region" description="Helical" evidence="10">
    <location>
        <begin position="391"/>
        <end position="413"/>
    </location>
</feature>